<comment type="caution">
    <text evidence="2">The sequence shown here is derived from an EMBL/GenBank/DDBJ whole genome shotgun (WGS) entry which is preliminary data.</text>
</comment>
<keyword evidence="1" id="KW-1133">Transmembrane helix</keyword>
<proteinExistence type="predicted"/>
<protein>
    <submittedName>
        <fullName evidence="2">Uncharacterized protein</fullName>
    </submittedName>
</protein>
<dbReference type="AlphaFoldDB" id="A0A0P7BJR5"/>
<keyword evidence="1" id="KW-0812">Transmembrane</keyword>
<organism evidence="2 3">
    <name type="scientific">Jiulongibacter sediminis</name>
    <dbReference type="NCBI Taxonomy" id="1605367"/>
    <lineage>
        <taxon>Bacteria</taxon>
        <taxon>Pseudomonadati</taxon>
        <taxon>Bacteroidota</taxon>
        <taxon>Cytophagia</taxon>
        <taxon>Cytophagales</taxon>
        <taxon>Leadbetterellaceae</taxon>
        <taxon>Jiulongibacter</taxon>
    </lineage>
</organism>
<reference evidence="2 3" key="1">
    <citation type="submission" date="2015-07" db="EMBL/GenBank/DDBJ databases">
        <title>The draft genome sequence of Leadbetterella sp. JN14-9.</title>
        <authorList>
            <person name="Liu Y."/>
            <person name="Du J."/>
            <person name="Shao Z."/>
        </authorList>
    </citation>
    <scope>NUCLEOTIDE SEQUENCE [LARGE SCALE GENOMIC DNA]</scope>
    <source>
        <strain evidence="2 3">JN14-9</strain>
    </source>
</reference>
<gene>
    <name evidence="2" type="ORF">AFM12_13165</name>
</gene>
<name>A0A0P7BJR5_9BACT</name>
<accession>A0A0P7BJR5</accession>
<dbReference type="Proteomes" id="UP000050454">
    <property type="component" value="Unassembled WGS sequence"/>
</dbReference>
<evidence type="ECO:0000256" key="1">
    <source>
        <dbReference type="SAM" id="Phobius"/>
    </source>
</evidence>
<dbReference type="EMBL" id="LGTQ01000010">
    <property type="protein sequence ID" value="KPM47456.1"/>
    <property type="molecule type" value="Genomic_DNA"/>
</dbReference>
<feature type="transmembrane region" description="Helical" evidence="1">
    <location>
        <begin position="49"/>
        <end position="68"/>
    </location>
</feature>
<evidence type="ECO:0000313" key="2">
    <source>
        <dbReference type="EMBL" id="KPM47456.1"/>
    </source>
</evidence>
<feature type="transmembrane region" description="Helical" evidence="1">
    <location>
        <begin position="24"/>
        <end position="43"/>
    </location>
</feature>
<sequence length="88" mass="10054">MENSTLQNLSFTELRSRSKNISKLLYIVSLAAMFSIFAMPFVILTTQGVGVLNLVLGALAIGLTVYLYRLSVRDSKMHHEMWKRKFRS</sequence>
<keyword evidence="1" id="KW-0472">Membrane</keyword>
<evidence type="ECO:0000313" key="3">
    <source>
        <dbReference type="Proteomes" id="UP000050454"/>
    </source>
</evidence>
<dbReference type="STRING" id="1605367.AFM12_13165"/>
<keyword evidence="3" id="KW-1185">Reference proteome</keyword>